<keyword evidence="2" id="KW-1185">Reference proteome</keyword>
<proteinExistence type="predicted"/>
<organism evidence="1 2">
    <name type="scientific">Pyropia yezoensis</name>
    <name type="common">Susabi-nori</name>
    <name type="synonym">Porphyra yezoensis</name>
    <dbReference type="NCBI Taxonomy" id="2788"/>
    <lineage>
        <taxon>Eukaryota</taxon>
        <taxon>Rhodophyta</taxon>
        <taxon>Bangiophyceae</taxon>
        <taxon>Bangiales</taxon>
        <taxon>Bangiaceae</taxon>
        <taxon>Pyropia</taxon>
    </lineage>
</organism>
<comment type="caution">
    <text evidence="1">The sequence shown here is derived from an EMBL/GenBank/DDBJ whole genome shotgun (WGS) entry which is preliminary data.</text>
</comment>
<evidence type="ECO:0000313" key="1">
    <source>
        <dbReference type="EMBL" id="KAK1859067.1"/>
    </source>
</evidence>
<evidence type="ECO:0000313" key="2">
    <source>
        <dbReference type="Proteomes" id="UP000798662"/>
    </source>
</evidence>
<protein>
    <submittedName>
        <fullName evidence="1">Uncharacterized protein</fullName>
    </submittedName>
</protein>
<accession>A0ACC3BMD2</accession>
<name>A0ACC3BMD2_PYRYE</name>
<dbReference type="EMBL" id="CM020618">
    <property type="protein sequence ID" value="KAK1859067.1"/>
    <property type="molecule type" value="Genomic_DNA"/>
</dbReference>
<reference evidence="1" key="1">
    <citation type="submission" date="2019-11" db="EMBL/GenBank/DDBJ databases">
        <title>Nori genome reveals adaptations in red seaweeds to the harsh intertidal environment.</title>
        <authorList>
            <person name="Wang D."/>
            <person name="Mao Y."/>
        </authorList>
    </citation>
    <scope>NUCLEOTIDE SEQUENCE</scope>
    <source>
        <tissue evidence="1">Gametophyte</tissue>
    </source>
</reference>
<gene>
    <name evidence="1" type="ORF">I4F81_001665</name>
</gene>
<dbReference type="Proteomes" id="UP000798662">
    <property type="component" value="Chromosome 1"/>
</dbReference>
<sequence length="1340" mass="139898">MWRALVAASRPRAGVVVPPPSASAAAAAGGGGGVGGGAAGAAAPPVGGGGRWLAAAPRRGGAGGEGGGPSRHHSPAGGGGGGRSPTGASVWRARRPPAGASSAAAAGLHGGARPPPGLAIPPSVRVPPRRALSVAAGGVVEGGVGAKAPPSRPIKPITKLLVANRGEIAIRVFRAATELNIRTVGVWAWEDRHSLHRYKSDESYLVGEGLGPVAAYLDIPSILAIARRVGADAIHPGYGLLSENADFARACADAGITFVGPSPKVLDMFGTKTSARELATTHGVPVIPGTPGPVGSLEEGLAFGESVGYPLMVKAISGGGGKGMRVVASPAELEDAMARCRSEGQTSFGNDQIYMEKFLERPRHIEVQVLADADGDVITLFERNCSIQRRHQKVVEVAPAAELPMALRERLWDYAKMLTKAVGYRNAGTVEFLVDAHNDPYFIEVNPRLQVEHTVSEEITQVDIVQSQLRLAEGHSLASLGLTQDAIKCTGVAIQTRVTSENPAAGFVPDYGRIDTFRAGSGAGIRLDSAAGFSGALITPHYDSLLMKVTAHAATYGEAAVKLHRALGELRCRGIKTNVPFLRKVLVHPVFLDGSAATDFIDIHPELFKFPPQRDRGNKVLRYLAEVKVNGHPMPGADASRHPSTVRPVMPVVDTSAPAARGWKDVLNEEGPTGFAAAVRAHPRTLVADTTFRDAHQSLLATRVRTTDLAAIAPATARALTGAYASECWLGATFDTSMRFLRECPWERLRTLRTLMPNVPLQCLLRGANAGGYGAYPDNVVYAVCAEAVKQGMDVFRVFDALNYTPNLLLGCDAVAQAGGVVQGEFCYTGDVLSPAEGSPYTMDYYLRLADTLVKEGKVHVLGIKDMAGLLKPAAATALVGALRAEFPDTPIHVHTHDTAGTGVASMLAAAVAGADVVHGAIDAMAGTTSQPSLGALVASLADAEAGALPAPAGHPADVVADDLTPLHDYWAVMRGHYAPFEQGADSTAPDVYRHEIPGGQYSNLKVQSSSMGLASQWLDVKAAYTLANRLLGSPVKVTPTSKVVGDLAQFLLINKIDSAEAFDERLASSASLNLPGSVIDFLQGKLGQPVGGFPEPTRSIVLERARLAPISGRPGAELSPLDLDALERELTDKHGDMLAQHGMELHHHDVLSAALYPAVFDEWMAFRSTYSDAITRLPTNEFLHPMAIGQEFSLVIEDGKTLMIKLLSVSETLDAEGMRDVYFELNGVARLCRVLDREAAAAGMASGAIAKKAALGVPGQVGASMPGTVADVKVEVGATVSRGDPLVVLSAMKMETLVSAPVGGVVTAVHVGVGTLVASEDLLVEVGPPKAGTAAAAGA</sequence>